<proteinExistence type="predicted"/>
<accession>A0A2T3N5T1</accession>
<keyword evidence="2" id="KW-0812">Transmembrane</keyword>
<evidence type="ECO:0000256" key="2">
    <source>
        <dbReference type="SAM" id="Phobius"/>
    </source>
</evidence>
<evidence type="ECO:0000256" key="1">
    <source>
        <dbReference type="PIRNR" id="PIRNR016789"/>
    </source>
</evidence>
<dbReference type="GO" id="GO:0005886">
    <property type="term" value="C:plasma membrane"/>
    <property type="evidence" value="ECO:0007669"/>
    <property type="project" value="UniProtKB-SubCell"/>
</dbReference>
<dbReference type="Proteomes" id="UP000240904">
    <property type="component" value="Unassembled WGS sequence"/>
</dbReference>
<dbReference type="PANTHER" id="PTHR35813:SF1">
    <property type="entry name" value="INNER MEMBRANE PROTEIN YBAN"/>
    <property type="match status" value="1"/>
</dbReference>
<keyword evidence="2" id="KW-1133">Transmembrane helix</keyword>
<keyword evidence="1" id="KW-1003">Cell membrane</keyword>
<dbReference type="PANTHER" id="PTHR35813">
    <property type="entry name" value="INNER MEMBRANE PROTEIN YBAN"/>
    <property type="match status" value="1"/>
</dbReference>
<comment type="subcellular location">
    <subcellularLocation>
        <location evidence="1">Cell inner membrane</location>
        <topology evidence="1">Multi-pass membrane protein</topology>
    </subcellularLocation>
</comment>
<dbReference type="PIRSF" id="PIRSF016789">
    <property type="entry name" value="DUF454"/>
    <property type="match status" value="1"/>
</dbReference>
<organism evidence="3 4">
    <name type="scientific">Photobacterium lipolyticum</name>
    <dbReference type="NCBI Taxonomy" id="266810"/>
    <lineage>
        <taxon>Bacteria</taxon>
        <taxon>Pseudomonadati</taxon>
        <taxon>Pseudomonadota</taxon>
        <taxon>Gammaproteobacteria</taxon>
        <taxon>Vibrionales</taxon>
        <taxon>Vibrionaceae</taxon>
        <taxon>Photobacterium</taxon>
    </lineage>
</organism>
<sequence length="124" mass="13906">MLVTCGWLCVVLGMTGIFLPLLPTTPFLLLASACFMRGSPRLSCWLHKHPQFGPVLTNWHENRAVSPTVKRRGNISIVLSFALSLTLVPHLWHKIMLIVIGATLLLWFNRLPIIESVAPVKKNQ</sequence>
<keyword evidence="1" id="KW-0997">Cell inner membrane</keyword>
<keyword evidence="4" id="KW-1185">Reference proteome</keyword>
<gene>
    <name evidence="3" type="ORF">C9I89_01995</name>
</gene>
<evidence type="ECO:0000313" key="4">
    <source>
        <dbReference type="Proteomes" id="UP000240904"/>
    </source>
</evidence>
<dbReference type="Pfam" id="PF04304">
    <property type="entry name" value="DUF454"/>
    <property type="match status" value="1"/>
</dbReference>
<reference evidence="3 4" key="1">
    <citation type="submission" date="2018-03" db="EMBL/GenBank/DDBJ databases">
        <title>Whole genome sequencing of Histamine producing bacteria.</title>
        <authorList>
            <person name="Butler K."/>
        </authorList>
    </citation>
    <scope>NUCLEOTIDE SEQUENCE [LARGE SCALE GENOMIC DNA]</scope>
    <source>
        <strain evidence="3 4">DSM 16190</strain>
    </source>
</reference>
<dbReference type="EMBL" id="PYMC01000001">
    <property type="protein sequence ID" value="PSW07695.1"/>
    <property type="molecule type" value="Genomic_DNA"/>
</dbReference>
<keyword evidence="1 2" id="KW-0472">Membrane</keyword>
<protein>
    <recommendedName>
        <fullName evidence="1">Inner membrane protein</fullName>
    </recommendedName>
</protein>
<evidence type="ECO:0000313" key="3">
    <source>
        <dbReference type="EMBL" id="PSW07695.1"/>
    </source>
</evidence>
<dbReference type="AlphaFoldDB" id="A0A2T3N5T1"/>
<dbReference type="InterPro" id="IPR007401">
    <property type="entry name" value="DUF454"/>
</dbReference>
<dbReference type="OrthoDB" id="9816293at2"/>
<comment type="caution">
    <text evidence="3">The sequence shown here is derived from an EMBL/GenBank/DDBJ whole genome shotgun (WGS) entry which is preliminary data.</text>
</comment>
<feature type="transmembrane region" description="Helical" evidence="2">
    <location>
        <begin position="91"/>
        <end position="108"/>
    </location>
</feature>
<name>A0A2T3N5T1_9GAMM</name>